<accession>A0AAD7Z9P2</accession>
<protein>
    <submittedName>
        <fullName evidence="2">Uncharacterized protein</fullName>
    </submittedName>
</protein>
<keyword evidence="1" id="KW-0812">Transmembrane</keyword>
<comment type="caution">
    <text evidence="2">The sequence shown here is derived from an EMBL/GenBank/DDBJ whole genome shotgun (WGS) entry which is preliminary data.</text>
</comment>
<feature type="non-terminal residue" evidence="2">
    <location>
        <position position="197"/>
    </location>
</feature>
<dbReference type="AlphaFoldDB" id="A0AAD7Z9P2"/>
<feature type="transmembrane region" description="Helical" evidence="1">
    <location>
        <begin position="35"/>
        <end position="59"/>
    </location>
</feature>
<organism evidence="2 3">
    <name type="scientific">Diploptera punctata</name>
    <name type="common">Pacific beetle cockroach</name>
    <dbReference type="NCBI Taxonomy" id="6984"/>
    <lineage>
        <taxon>Eukaryota</taxon>
        <taxon>Metazoa</taxon>
        <taxon>Ecdysozoa</taxon>
        <taxon>Arthropoda</taxon>
        <taxon>Hexapoda</taxon>
        <taxon>Insecta</taxon>
        <taxon>Pterygota</taxon>
        <taxon>Neoptera</taxon>
        <taxon>Polyneoptera</taxon>
        <taxon>Dictyoptera</taxon>
        <taxon>Blattodea</taxon>
        <taxon>Blaberoidea</taxon>
        <taxon>Blaberidae</taxon>
        <taxon>Diplopterinae</taxon>
        <taxon>Diploptera</taxon>
    </lineage>
</organism>
<evidence type="ECO:0000313" key="3">
    <source>
        <dbReference type="Proteomes" id="UP001233999"/>
    </source>
</evidence>
<evidence type="ECO:0000313" key="2">
    <source>
        <dbReference type="EMBL" id="KAJ9576322.1"/>
    </source>
</evidence>
<gene>
    <name evidence="2" type="ORF">L9F63_006822</name>
</gene>
<keyword evidence="1" id="KW-1133">Transmembrane helix</keyword>
<dbReference type="Proteomes" id="UP001233999">
    <property type="component" value="Unassembled WGS sequence"/>
</dbReference>
<sequence>LWKRVIKANGILICWSIIVGPSRGMLHRRNIAEIVIYYFLVLLIKMKNNFAYSVLFSIICQKFRRYHKDNSKKLNPLTSWCGFIDLHMSSFLFRSLRVLLRMSQFILIYLIISELIRMYTQHSFLTDFCQITNPFDDNISECVAGVTLCALENNNTSKHMVGDKISGICSGTNGTHTEVYYKERVGECIRKKMRHLQ</sequence>
<evidence type="ECO:0000256" key="1">
    <source>
        <dbReference type="SAM" id="Phobius"/>
    </source>
</evidence>
<proteinExistence type="predicted"/>
<keyword evidence="3" id="KW-1185">Reference proteome</keyword>
<reference evidence="2" key="1">
    <citation type="journal article" date="2023" name="IScience">
        <title>Live-bearing cockroach genome reveals convergent evolutionary mechanisms linked to viviparity in insects and beyond.</title>
        <authorList>
            <person name="Fouks B."/>
            <person name="Harrison M.C."/>
            <person name="Mikhailova A.A."/>
            <person name="Marchal E."/>
            <person name="English S."/>
            <person name="Carruthers M."/>
            <person name="Jennings E.C."/>
            <person name="Chiamaka E.L."/>
            <person name="Frigard R.A."/>
            <person name="Pippel M."/>
            <person name="Attardo G.M."/>
            <person name="Benoit J.B."/>
            <person name="Bornberg-Bauer E."/>
            <person name="Tobe S.S."/>
        </authorList>
    </citation>
    <scope>NUCLEOTIDE SEQUENCE</scope>
    <source>
        <strain evidence="2">Stay&amp;Tobe</strain>
    </source>
</reference>
<reference evidence="2" key="2">
    <citation type="submission" date="2023-05" db="EMBL/GenBank/DDBJ databases">
        <authorList>
            <person name="Fouks B."/>
        </authorList>
    </citation>
    <scope>NUCLEOTIDE SEQUENCE</scope>
    <source>
        <strain evidence="2">Stay&amp;Tobe</strain>
        <tissue evidence="2">Testes</tissue>
    </source>
</reference>
<keyword evidence="1" id="KW-0472">Membrane</keyword>
<name>A0AAD7Z9P2_DIPPU</name>
<feature type="non-terminal residue" evidence="2">
    <location>
        <position position="1"/>
    </location>
</feature>
<dbReference type="EMBL" id="JASPKZ010009800">
    <property type="protein sequence ID" value="KAJ9576322.1"/>
    <property type="molecule type" value="Genomic_DNA"/>
</dbReference>